<dbReference type="HOGENOM" id="CLU_1577936_0_0_1"/>
<keyword evidence="2" id="KW-0560">Oxidoreductase</keyword>
<sequence length="169" mass="19108">MLRWILEEDPVTVYTTAHTFDPEIKALDDYDTVFVVLKFPCGVIAHIDASRHCVFGYDQTVQIYGEKGNIISDNPLKSGLIRNGGAERDEIFYSFPTRYAAAYQEELKHFVDLIKGTTSVSRVKPSDTLRATYLCEAVEESCRTGKVINVPSFFQNLFKGKTDDPLLNE</sequence>
<evidence type="ECO:0000313" key="4">
    <source>
        <dbReference type="Ensembl" id="ENSCINP00000007437.3"/>
    </source>
</evidence>
<dbReference type="Gene3D" id="3.30.360.10">
    <property type="entry name" value="Dihydrodipicolinate Reductase, domain 2"/>
    <property type="match status" value="1"/>
</dbReference>
<dbReference type="Proteomes" id="UP000008144">
    <property type="component" value="Chromosome 12"/>
</dbReference>
<dbReference type="STRING" id="7719.ENSCINP00000007437"/>
<reference evidence="5" key="1">
    <citation type="journal article" date="2002" name="Science">
        <title>The draft genome of Ciona intestinalis: insights into chordate and vertebrate origins.</title>
        <authorList>
            <person name="Dehal P."/>
            <person name="Satou Y."/>
            <person name="Campbell R.K."/>
            <person name="Chapman J."/>
            <person name="Degnan B."/>
            <person name="De Tomaso A."/>
            <person name="Davidson B."/>
            <person name="Di Gregorio A."/>
            <person name="Gelpke M."/>
            <person name="Goodstein D.M."/>
            <person name="Harafuji N."/>
            <person name="Hastings K.E."/>
            <person name="Ho I."/>
            <person name="Hotta K."/>
            <person name="Huang W."/>
            <person name="Kawashima T."/>
            <person name="Lemaire P."/>
            <person name="Martinez D."/>
            <person name="Meinertzhagen I.A."/>
            <person name="Necula S."/>
            <person name="Nonaka M."/>
            <person name="Putnam N."/>
            <person name="Rash S."/>
            <person name="Saiga H."/>
            <person name="Satake M."/>
            <person name="Terry A."/>
            <person name="Yamada L."/>
            <person name="Wang H.G."/>
            <person name="Awazu S."/>
            <person name="Azumi K."/>
            <person name="Boore J."/>
            <person name="Branno M."/>
            <person name="Chin-Bow S."/>
            <person name="DeSantis R."/>
            <person name="Doyle S."/>
            <person name="Francino P."/>
            <person name="Keys D.N."/>
            <person name="Haga S."/>
            <person name="Hayashi H."/>
            <person name="Hino K."/>
            <person name="Imai K.S."/>
            <person name="Inaba K."/>
            <person name="Kano S."/>
            <person name="Kobayashi K."/>
            <person name="Kobayashi M."/>
            <person name="Lee B.I."/>
            <person name="Makabe K.W."/>
            <person name="Manohar C."/>
            <person name="Matassi G."/>
            <person name="Medina M."/>
            <person name="Mochizuki Y."/>
            <person name="Mount S."/>
            <person name="Morishita T."/>
            <person name="Miura S."/>
            <person name="Nakayama A."/>
            <person name="Nishizaka S."/>
            <person name="Nomoto H."/>
            <person name="Ohta F."/>
            <person name="Oishi K."/>
            <person name="Rigoutsos I."/>
            <person name="Sano M."/>
            <person name="Sasaki A."/>
            <person name="Sasakura Y."/>
            <person name="Shoguchi E."/>
            <person name="Shin-i T."/>
            <person name="Spagnuolo A."/>
            <person name="Stainier D."/>
            <person name="Suzuki M.M."/>
            <person name="Tassy O."/>
            <person name="Takatori N."/>
            <person name="Tokuoka M."/>
            <person name="Yagi K."/>
            <person name="Yoshizaki F."/>
            <person name="Wada S."/>
            <person name="Zhang C."/>
            <person name="Hyatt P.D."/>
            <person name="Larimer F."/>
            <person name="Detter C."/>
            <person name="Doggett N."/>
            <person name="Glavina T."/>
            <person name="Hawkins T."/>
            <person name="Richardson P."/>
            <person name="Lucas S."/>
            <person name="Kohara Y."/>
            <person name="Levine M."/>
            <person name="Satoh N."/>
            <person name="Rokhsar D.S."/>
        </authorList>
    </citation>
    <scope>NUCLEOTIDE SEQUENCE [LARGE SCALE GENOMIC DNA]</scope>
</reference>
<accession>F6UX79</accession>
<dbReference type="OMA" id="MEGKCEL"/>
<dbReference type="EMBL" id="EAAA01000852">
    <property type="status" value="NOT_ANNOTATED_CDS"/>
    <property type="molecule type" value="Genomic_DNA"/>
</dbReference>
<dbReference type="PANTHER" id="PTHR42840">
    <property type="entry name" value="NAD(P)-BINDING ROSSMANN-FOLD SUPERFAMILY PROTEIN-RELATED"/>
    <property type="match status" value="1"/>
</dbReference>
<name>F6UX79_CIOIN</name>
<keyword evidence="5" id="KW-1185">Reference proteome</keyword>
<dbReference type="Pfam" id="PF22725">
    <property type="entry name" value="GFO_IDH_MocA_C3"/>
    <property type="match status" value="1"/>
</dbReference>
<feature type="domain" description="GFO/IDH/MocA-like oxidoreductase" evidence="3">
    <location>
        <begin position="1"/>
        <end position="70"/>
    </location>
</feature>
<reference evidence="4" key="4">
    <citation type="submission" date="2025-09" db="UniProtKB">
        <authorList>
            <consortium name="Ensembl"/>
        </authorList>
    </citation>
    <scope>IDENTIFICATION</scope>
</reference>
<evidence type="ECO:0000256" key="1">
    <source>
        <dbReference type="ARBA" id="ARBA00010928"/>
    </source>
</evidence>
<evidence type="ECO:0000256" key="2">
    <source>
        <dbReference type="ARBA" id="ARBA00023002"/>
    </source>
</evidence>
<dbReference type="Ensembl" id="ENSCINT00000007437.3">
    <property type="protein sequence ID" value="ENSCINP00000007437.3"/>
    <property type="gene ID" value="ENSCING00000003610.3"/>
</dbReference>
<reference evidence="4" key="3">
    <citation type="submission" date="2025-08" db="UniProtKB">
        <authorList>
            <consortium name="Ensembl"/>
        </authorList>
    </citation>
    <scope>IDENTIFICATION</scope>
</reference>
<protein>
    <submittedName>
        <fullName evidence="4">Inositol 2-dehydrogenase</fullName>
    </submittedName>
</protein>
<evidence type="ECO:0000313" key="5">
    <source>
        <dbReference type="Proteomes" id="UP000008144"/>
    </source>
</evidence>
<evidence type="ECO:0000259" key="3">
    <source>
        <dbReference type="Pfam" id="PF22725"/>
    </source>
</evidence>
<dbReference type="SUPFAM" id="SSF55347">
    <property type="entry name" value="Glyceraldehyde-3-phosphate dehydrogenase-like, C-terminal domain"/>
    <property type="match status" value="1"/>
</dbReference>
<dbReference type="InterPro" id="IPR055170">
    <property type="entry name" value="GFO_IDH_MocA-like_dom"/>
</dbReference>
<reference evidence="4" key="2">
    <citation type="journal article" date="2008" name="Genome Biol.">
        <title>Improved genome assembly and evidence-based global gene model set for the chordate Ciona intestinalis: new insight into intron and operon populations.</title>
        <authorList>
            <person name="Satou Y."/>
            <person name="Mineta K."/>
            <person name="Ogasawara M."/>
            <person name="Sasakura Y."/>
            <person name="Shoguchi E."/>
            <person name="Ueno K."/>
            <person name="Yamada L."/>
            <person name="Matsumoto J."/>
            <person name="Wasserscheid J."/>
            <person name="Dewar K."/>
            <person name="Wiley G.B."/>
            <person name="Macmil S.L."/>
            <person name="Roe B.A."/>
            <person name="Zeller R.W."/>
            <person name="Hastings K.E."/>
            <person name="Lemaire P."/>
            <person name="Lindquist E."/>
            <person name="Endo T."/>
            <person name="Hotta K."/>
            <person name="Inaba K."/>
        </authorList>
    </citation>
    <scope>NUCLEOTIDE SEQUENCE [LARGE SCALE GENOMIC DNA]</scope>
    <source>
        <strain evidence="4">wild type</strain>
    </source>
</reference>
<dbReference type="InParanoid" id="F6UX79"/>
<dbReference type="AlphaFoldDB" id="F6UX79"/>
<proteinExistence type="inferred from homology"/>
<dbReference type="PANTHER" id="PTHR42840:SF3">
    <property type="entry name" value="BINDING ROSSMANN FOLD OXIDOREDUCTASE, PUTATIVE (AFU_ORTHOLOGUE AFUA_2G10240)-RELATED"/>
    <property type="match status" value="1"/>
</dbReference>
<organism evidence="4 5">
    <name type="scientific">Ciona intestinalis</name>
    <name type="common">Transparent sea squirt</name>
    <name type="synonym">Ascidia intestinalis</name>
    <dbReference type="NCBI Taxonomy" id="7719"/>
    <lineage>
        <taxon>Eukaryota</taxon>
        <taxon>Metazoa</taxon>
        <taxon>Chordata</taxon>
        <taxon>Tunicata</taxon>
        <taxon>Ascidiacea</taxon>
        <taxon>Phlebobranchia</taxon>
        <taxon>Cionidae</taxon>
        <taxon>Ciona</taxon>
    </lineage>
</organism>
<dbReference type="GO" id="GO:0016491">
    <property type="term" value="F:oxidoreductase activity"/>
    <property type="evidence" value="ECO:0007669"/>
    <property type="project" value="UniProtKB-KW"/>
</dbReference>
<gene>
    <name evidence="4" type="primary">LOC100181790</name>
</gene>
<comment type="similarity">
    <text evidence="1">Belongs to the Gfo/Idh/MocA family.</text>
</comment>
<dbReference type="GeneTree" id="ENSGT00690000102863"/>